<dbReference type="Gene3D" id="1.10.1740.10">
    <property type="match status" value="1"/>
</dbReference>
<dbReference type="KEGG" id="nwl:NWFMUON74_26240"/>
<sequence>MASTHDMLLASVARQVGSRLDAEDIVQTALLRVYRARPDITEVDKLRSYLWAATANLVRDSWRRSADARRQHEPYCAERVGALAYSAEPNIDDMIALRHTVLAALRALPPPGMRSTGAAAVP</sequence>
<keyword evidence="2" id="KW-0731">Sigma factor</keyword>
<organism evidence="6 7">
    <name type="scientific">Nocardia wallacei</name>
    <dbReference type="NCBI Taxonomy" id="480035"/>
    <lineage>
        <taxon>Bacteria</taxon>
        <taxon>Bacillati</taxon>
        <taxon>Actinomycetota</taxon>
        <taxon>Actinomycetes</taxon>
        <taxon>Mycobacteriales</taxon>
        <taxon>Nocardiaceae</taxon>
        <taxon>Nocardia</taxon>
    </lineage>
</organism>
<dbReference type="GO" id="GO:0006352">
    <property type="term" value="P:DNA-templated transcription initiation"/>
    <property type="evidence" value="ECO:0007669"/>
    <property type="project" value="InterPro"/>
</dbReference>
<feature type="domain" description="RNA polymerase sigma-70 region 2" evidence="5">
    <location>
        <begin position="5"/>
        <end position="65"/>
    </location>
</feature>
<dbReference type="InterPro" id="IPR039425">
    <property type="entry name" value="RNA_pol_sigma-70-like"/>
</dbReference>
<dbReference type="GO" id="GO:0016987">
    <property type="term" value="F:sigma factor activity"/>
    <property type="evidence" value="ECO:0007669"/>
    <property type="project" value="UniProtKB-KW"/>
</dbReference>
<evidence type="ECO:0000313" key="7">
    <source>
        <dbReference type="Proteomes" id="UP000516173"/>
    </source>
</evidence>
<name>A0A7G1KHS7_9NOCA</name>
<accession>A0A7G1KHS7</accession>
<reference evidence="6 7" key="1">
    <citation type="submission" date="2020-08" db="EMBL/GenBank/DDBJ databases">
        <title>Genome Sequencing of Nocardia wallacei strain FMUON74 and assembly.</title>
        <authorList>
            <person name="Toyokawa M."/>
            <person name="Uesaka K."/>
        </authorList>
    </citation>
    <scope>NUCLEOTIDE SEQUENCE [LARGE SCALE GENOMIC DNA]</scope>
    <source>
        <strain evidence="6 7">FMUON74</strain>
    </source>
</reference>
<dbReference type="Proteomes" id="UP000516173">
    <property type="component" value="Chromosome"/>
</dbReference>
<protein>
    <recommendedName>
        <fullName evidence="5">RNA polymerase sigma-70 region 2 domain-containing protein</fullName>
    </recommendedName>
</protein>
<dbReference type="PANTHER" id="PTHR43133:SF8">
    <property type="entry name" value="RNA POLYMERASE SIGMA FACTOR HI_1459-RELATED"/>
    <property type="match status" value="1"/>
</dbReference>
<evidence type="ECO:0000259" key="5">
    <source>
        <dbReference type="Pfam" id="PF04542"/>
    </source>
</evidence>
<evidence type="ECO:0000256" key="2">
    <source>
        <dbReference type="ARBA" id="ARBA00023082"/>
    </source>
</evidence>
<evidence type="ECO:0000313" key="6">
    <source>
        <dbReference type="EMBL" id="BCK54852.1"/>
    </source>
</evidence>
<dbReference type="Pfam" id="PF04542">
    <property type="entry name" value="Sigma70_r2"/>
    <property type="match status" value="1"/>
</dbReference>
<keyword evidence="1" id="KW-0805">Transcription regulation</keyword>
<proteinExistence type="predicted"/>
<keyword evidence="4" id="KW-0804">Transcription</keyword>
<dbReference type="SUPFAM" id="SSF88946">
    <property type="entry name" value="Sigma2 domain of RNA polymerase sigma factors"/>
    <property type="match status" value="1"/>
</dbReference>
<dbReference type="GO" id="GO:0003677">
    <property type="term" value="F:DNA binding"/>
    <property type="evidence" value="ECO:0007669"/>
    <property type="project" value="UniProtKB-KW"/>
</dbReference>
<evidence type="ECO:0000256" key="4">
    <source>
        <dbReference type="ARBA" id="ARBA00023163"/>
    </source>
</evidence>
<dbReference type="InterPro" id="IPR007627">
    <property type="entry name" value="RNA_pol_sigma70_r2"/>
</dbReference>
<dbReference type="AlphaFoldDB" id="A0A7G1KHS7"/>
<dbReference type="PANTHER" id="PTHR43133">
    <property type="entry name" value="RNA POLYMERASE ECF-TYPE SIGMA FACTO"/>
    <property type="match status" value="1"/>
</dbReference>
<dbReference type="InterPro" id="IPR013325">
    <property type="entry name" value="RNA_pol_sigma_r2"/>
</dbReference>
<evidence type="ECO:0000256" key="3">
    <source>
        <dbReference type="ARBA" id="ARBA00023125"/>
    </source>
</evidence>
<keyword evidence="3" id="KW-0238">DNA-binding</keyword>
<gene>
    <name evidence="6" type="ORF">NWFMUON74_26240</name>
</gene>
<evidence type="ECO:0000256" key="1">
    <source>
        <dbReference type="ARBA" id="ARBA00023015"/>
    </source>
</evidence>
<keyword evidence="7" id="KW-1185">Reference proteome</keyword>
<dbReference type="EMBL" id="AP023396">
    <property type="protein sequence ID" value="BCK54852.1"/>
    <property type="molecule type" value="Genomic_DNA"/>
</dbReference>